<keyword evidence="2 6" id="KW-0963">Cytoplasm</keyword>
<dbReference type="FunFam" id="1.10.10.200:FF:000001">
    <property type="entry name" value="Probable transcriptional regulatory protein YebC"/>
    <property type="match status" value="1"/>
</dbReference>
<dbReference type="EMBL" id="LVEA01000026">
    <property type="protein sequence ID" value="KYL04890.1"/>
    <property type="molecule type" value="Genomic_DNA"/>
</dbReference>
<dbReference type="InterPro" id="IPR002876">
    <property type="entry name" value="Transcrip_reg_TACO1-like"/>
</dbReference>
<comment type="caution">
    <text evidence="10">The sequence shown here is derived from an EMBL/GenBank/DDBJ whole genome shotgun (WGS) entry which is preliminary data.</text>
</comment>
<evidence type="ECO:0000313" key="11">
    <source>
        <dbReference type="Proteomes" id="UP000075816"/>
    </source>
</evidence>
<dbReference type="NCBIfam" id="TIGR01033">
    <property type="entry name" value="YebC/PmpR family DNA-binding transcriptional regulator"/>
    <property type="match status" value="1"/>
</dbReference>
<evidence type="ECO:0000256" key="1">
    <source>
        <dbReference type="ARBA" id="ARBA00008724"/>
    </source>
</evidence>
<dbReference type="HAMAP" id="MF_00693">
    <property type="entry name" value="Transcrip_reg_TACO1"/>
    <property type="match status" value="1"/>
</dbReference>
<protein>
    <recommendedName>
        <fullName evidence="6">Probable transcriptional regulatory protein A2J07_09840</fullName>
    </recommendedName>
</protein>
<keyword evidence="4 6" id="KW-0238">DNA-binding</keyword>
<dbReference type="InterPro" id="IPR017856">
    <property type="entry name" value="Integrase-like_N"/>
</dbReference>
<dbReference type="GO" id="GO:0003677">
    <property type="term" value="F:DNA binding"/>
    <property type="evidence" value="ECO:0007669"/>
    <property type="project" value="UniProtKB-UniRule"/>
</dbReference>
<evidence type="ECO:0000259" key="9">
    <source>
        <dbReference type="Pfam" id="PF20772"/>
    </source>
</evidence>
<dbReference type="PANTHER" id="PTHR12532">
    <property type="entry name" value="TRANSLATIONAL ACTIVATOR OF CYTOCHROME C OXIDASE 1"/>
    <property type="match status" value="1"/>
</dbReference>
<proteinExistence type="inferred from homology"/>
<dbReference type="NCBIfam" id="NF009044">
    <property type="entry name" value="PRK12378.1"/>
    <property type="match status" value="1"/>
</dbReference>
<evidence type="ECO:0000313" key="10">
    <source>
        <dbReference type="EMBL" id="KYL04890.1"/>
    </source>
</evidence>
<dbReference type="InterPro" id="IPR048300">
    <property type="entry name" value="TACO1_YebC-like_2nd/3rd_dom"/>
</dbReference>
<dbReference type="InterPro" id="IPR049083">
    <property type="entry name" value="TACO1_YebC_N"/>
</dbReference>
<keyword evidence="5 6" id="KW-0804">Transcription</keyword>
<dbReference type="Pfam" id="PF01709">
    <property type="entry name" value="Transcrip_reg"/>
    <property type="match status" value="1"/>
</dbReference>
<evidence type="ECO:0000256" key="4">
    <source>
        <dbReference type="ARBA" id="ARBA00023125"/>
    </source>
</evidence>
<sequence length="253" mass="27972">MSGHSKWNNIQHRKGAQDRKRAKLFTKFGRELTIAAKEGGGDPSFNPRLRLAIEKAKAGNMPKDILERAIKKGTGELEGVDFTEIRYEGYGPAGTAFIVDVVTDNKNRSASEVRTVFSRKGGNLGADGAVSWMFKKLGIIEVASEGLDLDEFMMAALEAGAEDVTDEGDSFEVVTDYTQLQTVAENLKAAGYTYMEAEISMVPDNKVEITDLETAKKVMLLFDSLDDLDDVQEVYSNFDIPEELLKQLDESIR</sequence>
<dbReference type="PANTHER" id="PTHR12532:SF6">
    <property type="entry name" value="TRANSCRIPTIONAL REGULATORY PROTEIN YEBC-RELATED"/>
    <property type="match status" value="1"/>
</dbReference>
<dbReference type="InterPro" id="IPR026564">
    <property type="entry name" value="Transcrip_reg_TACO1-like_dom3"/>
</dbReference>
<dbReference type="Pfam" id="PF20772">
    <property type="entry name" value="TACO1_YebC_N"/>
    <property type="match status" value="1"/>
</dbReference>
<evidence type="ECO:0000256" key="2">
    <source>
        <dbReference type="ARBA" id="ARBA00022490"/>
    </source>
</evidence>
<reference evidence="10 11" key="1">
    <citation type="submission" date="2016-03" db="EMBL/GenBank/DDBJ databases">
        <title>Comparative genomics of human isolates of Fusobacterium necrophorum.</title>
        <authorList>
            <person name="Jensen A."/>
            <person name="Bank S."/>
            <person name="Andersen P.S."/>
            <person name="Kristensen L.H."/>
            <person name="Prag J."/>
        </authorList>
    </citation>
    <scope>NUCLEOTIDE SEQUENCE [LARGE SCALE GENOMIC DNA]</scope>
    <source>
        <strain evidence="10 11">LS_1264</strain>
    </source>
</reference>
<feature type="region of interest" description="Disordered" evidence="7">
    <location>
        <begin position="1"/>
        <end position="21"/>
    </location>
</feature>
<dbReference type="NCBIfam" id="NF001030">
    <property type="entry name" value="PRK00110.1"/>
    <property type="match status" value="1"/>
</dbReference>
<dbReference type="GO" id="GO:0005829">
    <property type="term" value="C:cytosol"/>
    <property type="evidence" value="ECO:0007669"/>
    <property type="project" value="TreeGrafter"/>
</dbReference>
<dbReference type="FunFam" id="3.30.70.980:FF:000002">
    <property type="entry name" value="Probable transcriptional regulatory protein YebC"/>
    <property type="match status" value="1"/>
</dbReference>
<dbReference type="KEGG" id="fnf:BSQ88_09155"/>
<evidence type="ECO:0000259" key="8">
    <source>
        <dbReference type="Pfam" id="PF01709"/>
    </source>
</evidence>
<dbReference type="InterPro" id="IPR029072">
    <property type="entry name" value="YebC-like"/>
</dbReference>
<evidence type="ECO:0000256" key="7">
    <source>
        <dbReference type="SAM" id="MobiDB-lite"/>
    </source>
</evidence>
<accession>A0A162J1U5</accession>
<feature type="compositionally biased region" description="Polar residues" evidence="7">
    <location>
        <begin position="1"/>
        <end position="10"/>
    </location>
</feature>
<feature type="domain" description="TACO1/YebC-like N-terminal" evidence="9">
    <location>
        <begin position="5"/>
        <end position="76"/>
    </location>
</feature>
<evidence type="ECO:0000256" key="5">
    <source>
        <dbReference type="ARBA" id="ARBA00023163"/>
    </source>
</evidence>
<dbReference type="SUPFAM" id="SSF75625">
    <property type="entry name" value="YebC-like"/>
    <property type="match status" value="1"/>
</dbReference>
<evidence type="ECO:0000256" key="3">
    <source>
        <dbReference type="ARBA" id="ARBA00023015"/>
    </source>
</evidence>
<comment type="similarity">
    <text evidence="1 6">Belongs to the TACO1 family.</text>
</comment>
<dbReference type="RefSeq" id="WP_005956941.1">
    <property type="nucleotide sequence ID" value="NZ_CAXOUM010000009.1"/>
</dbReference>
<name>A0A162J1U5_9FUSO</name>
<comment type="subcellular location">
    <subcellularLocation>
        <location evidence="6">Cytoplasm</location>
    </subcellularLocation>
</comment>
<dbReference type="GO" id="GO:0006355">
    <property type="term" value="P:regulation of DNA-templated transcription"/>
    <property type="evidence" value="ECO:0007669"/>
    <property type="project" value="UniProtKB-UniRule"/>
</dbReference>
<dbReference type="eggNOG" id="COG0217">
    <property type="taxonomic scope" value="Bacteria"/>
</dbReference>
<organism evidence="10 11">
    <name type="scientific">Fusobacterium necrophorum subsp. funduliforme</name>
    <dbReference type="NCBI Taxonomy" id="143387"/>
    <lineage>
        <taxon>Bacteria</taxon>
        <taxon>Fusobacteriati</taxon>
        <taxon>Fusobacteriota</taxon>
        <taxon>Fusobacteriia</taxon>
        <taxon>Fusobacteriales</taxon>
        <taxon>Fusobacteriaceae</taxon>
        <taxon>Fusobacterium</taxon>
    </lineage>
</organism>
<dbReference type="Proteomes" id="UP000075816">
    <property type="component" value="Unassembled WGS sequence"/>
</dbReference>
<dbReference type="Gene3D" id="3.30.70.980">
    <property type="match status" value="2"/>
</dbReference>
<feature type="domain" description="TACO1/YebC-like second and third" evidence="8">
    <location>
        <begin position="83"/>
        <end position="238"/>
    </location>
</feature>
<keyword evidence="3 6" id="KW-0805">Transcription regulation</keyword>
<dbReference type="Gene3D" id="1.10.10.200">
    <property type="match status" value="1"/>
</dbReference>
<evidence type="ECO:0000256" key="6">
    <source>
        <dbReference type="HAMAP-Rule" id="MF_00693"/>
    </source>
</evidence>
<gene>
    <name evidence="10" type="ORF">A2J07_09840</name>
</gene>
<dbReference type="AlphaFoldDB" id="A0A162J1U5"/>